<dbReference type="PATRIC" id="fig|516051.4.peg.2020"/>
<dbReference type="GO" id="GO:0015288">
    <property type="term" value="F:porin activity"/>
    <property type="evidence" value="ECO:0007669"/>
    <property type="project" value="TreeGrafter"/>
</dbReference>
<gene>
    <name evidence="9" type="ORF">VC82_1961</name>
</gene>
<keyword evidence="5" id="KW-0812">Transmembrane</keyword>
<evidence type="ECO:0000313" key="10">
    <source>
        <dbReference type="Proteomes" id="UP000032726"/>
    </source>
</evidence>
<evidence type="ECO:0000256" key="2">
    <source>
        <dbReference type="ARBA" id="ARBA00007613"/>
    </source>
</evidence>
<comment type="similarity">
    <text evidence="2">Belongs to the outer membrane factor (OMF) (TC 1.B.17) family.</text>
</comment>
<dbReference type="STRING" id="516051.VC82_1961"/>
<keyword evidence="6" id="KW-0472">Membrane</keyword>
<dbReference type="PANTHER" id="PTHR30026">
    <property type="entry name" value="OUTER MEMBRANE PROTEIN TOLC"/>
    <property type="match status" value="1"/>
</dbReference>
<evidence type="ECO:0000256" key="1">
    <source>
        <dbReference type="ARBA" id="ARBA00004442"/>
    </source>
</evidence>
<dbReference type="HOGENOM" id="CLU_012817_11_2_10"/>
<proteinExistence type="inferred from homology"/>
<sequence>MPSIINNFQQKIKKRMRNLITLLLVVFAMSFSEAQMKKWTLEECVAYAVDNNLTIEQFELDLENAKIDKSDAIGDLLPNLNANATASKNVGFTIVSTSNIPVTGNQTTFNMNGGFSSNITLFNGLRNVRQLHRAKLNAIANQYRLDDLKDDIRLNVANAYLQVLSNKEQLRTFRAQYAVTEQDLKRTKELVESGVVPRGDLLEIEATAANQEQQIVNGESLVLISRVNLAQLLQITDYENFDIADEEFEVPPSDILKNPAKVIFDKALSFRNDIKFSESNVELAEKDLQIAKGAYLPTLTGFFQYGTRYSDATGSVPDGSGGTFTPGFIDQLWIFDGISYGAQLNIPIFNGWNTRNSVKRSKINLERAKLQLEQDKLDLESNIQQAYVDVATFEKAYEAALKTLEARRVAYEYAKERFDVGLMNSFDFSQAQARLDNAEADAIRTKYDYIFRLKILEFYFGLPLSLD</sequence>
<dbReference type="EMBL" id="CP011071">
    <property type="protein sequence ID" value="AKA35564.1"/>
    <property type="molecule type" value="Genomic_DNA"/>
</dbReference>
<comment type="subcellular location">
    <subcellularLocation>
        <location evidence="1">Cell outer membrane</location>
    </subcellularLocation>
</comment>
<keyword evidence="8" id="KW-0175">Coiled coil</keyword>
<organism evidence="9 10">
    <name type="scientific">Flagellimonas lutaonensis</name>
    <dbReference type="NCBI Taxonomy" id="516051"/>
    <lineage>
        <taxon>Bacteria</taxon>
        <taxon>Pseudomonadati</taxon>
        <taxon>Bacteroidota</taxon>
        <taxon>Flavobacteriia</taxon>
        <taxon>Flavobacteriales</taxon>
        <taxon>Flavobacteriaceae</taxon>
        <taxon>Flagellimonas</taxon>
    </lineage>
</organism>
<reference evidence="9 10" key="1">
    <citation type="submission" date="2015-03" db="EMBL/GenBank/DDBJ databases">
        <title>Complete genome sequence of Muricauda lutaonensis CC-HSB-11T, isolated from a coastal hot spring.</title>
        <authorList>
            <person name="Kim K.M."/>
        </authorList>
    </citation>
    <scope>NUCLEOTIDE SEQUENCE [LARGE SCALE GENOMIC DNA]</scope>
    <source>
        <strain evidence="9 10">CC-HSB-11</strain>
    </source>
</reference>
<evidence type="ECO:0000256" key="8">
    <source>
        <dbReference type="SAM" id="Coils"/>
    </source>
</evidence>
<keyword evidence="7" id="KW-0998">Cell outer membrane</keyword>
<evidence type="ECO:0000256" key="7">
    <source>
        <dbReference type="ARBA" id="ARBA00023237"/>
    </source>
</evidence>
<evidence type="ECO:0000313" key="9">
    <source>
        <dbReference type="EMBL" id="AKA35564.1"/>
    </source>
</evidence>
<dbReference type="SUPFAM" id="SSF56954">
    <property type="entry name" value="Outer membrane efflux proteins (OEP)"/>
    <property type="match status" value="1"/>
</dbReference>
<keyword evidence="10" id="KW-1185">Reference proteome</keyword>
<dbReference type="Gene3D" id="1.20.1600.10">
    <property type="entry name" value="Outer membrane efflux proteins (OEP)"/>
    <property type="match status" value="1"/>
</dbReference>
<dbReference type="KEGG" id="mlt:VC82_1961"/>
<dbReference type="PANTHER" id="PTHR30026:SF20">
    <property type="entry name" value="OUTER MEMBRANE PROTEIN TOLC"/>
    <property type="match status" value="1"/>
</dbReference>
<dbReference type="InterPro" id="IPR003423">
    <property type="entry name" value="OMP_efflux"/>
</dbReference>
<dbReference type="GO" id="GO:0015562">
    <property type="term" value="F:efflux transmembrane transporter activity"/>
    <property type="evidence" value="ECO:0007669"/>
    <property type="project" value="InterPro"/>
</dbReference>
<dbReference type="InterPro" id="IPR051906">
    <property type="entry name" value="TolC-like"/>
</dbReference>
<keyword evidence="3" id="KW-0813">Transport</keyword>
<dbReference type="AlphaFoldDB" id="A0A0D5YUK2"/>
<evidence type="ECO:0000256" key="3">
    <source>
        <dbReference type="ARBA" id="ARBA00022448"/>
    </source>
</evidence>
<dbReference type="Pfam" id="PF02321">
    <property type="entry name" value="OEP"/>
    <property type="match status" value="2"/>
</dbReference>
<evidence type="ECO:0000256" key="5">
    <source>
        <dbReference type="ARBA" id="ARBA00022692"/>
    </source>
</evidence>
<evidence type="ECO:0000256" key="4">
    <source>
        <dbReference type="ARBA" id="ARBA00022452"/>
    </source>
</evidence>
<evidence type="ECO:0000256" key="6">
    <source>
        <dbReference type="ARBA" id="ARBA00023136"/>
    </source>
</evidence>
<protein>
    <submittedName>
        <fullName evidence="9">Putative outer membrane transport/efflux protein</fullName>
    </submittedName>
</protein>
<dbReference type="Proteomes" id="UP000032726">
    <property type="component" value="Chromosome"/>
</dbReference>
<accession>A0A0D5YUK2</accession>
<name>A0A0D5YUK2_9FLAO</name>
<dbReference type="GO" id="GO:1990281">
    <property type="term" value="C:efflux pump complex"/>
    <property type="evidence" value="ECO:0007669"/>
    <property type="project" value="TreeGrafter"/>
</dbReference>
<feature type="coiled-coil region" evidence="8">
    <location>
        <begin position="355"/>
        <end position="385"/>
    </location>
</feature>
<dbReference type="GO" id="GO:0009279">
    <property type="term" value="C:cell outer membrane"/>
    <property type="evidence" value="ECO:0007669"/>
    <property type="project" value="UniProtKB-SubCell"/>
</dbReference>
<keyword evidence="4" id="KW-1134">Transmembrane beta strand</keyword>